<dbReference type="Pfam" id="PF04300">
    <property type="entry name" value="FBA"/>
    <property type="match status" value="1"/>
</dbReference>
<reference evidence="3 4" key="1">
    <citation type="submission" date="2016-03" db="EMBL/GenBank/DDBJ databases">
        <title>Trachymyrmex septentrionalis WGS genome.</title>
        <authorList>
            <person name="Nygaard S."/>
            <person name="Hu H."/>
            <person name="Boomsma J."/>
            <person name="Zhang G."/>
        </authorList>
    </citation>
    <scope>NUCLEOTIDE SEQUENCE [LARGE SCALE GENOMIC DNA]</scope>
    <source>
        <strain evidence="3">Tsep2-gDNA-1</strain>
        <tissue evidence="3">Whole body</tissue>
    </source>
</reference>
<dbReference type="Proteomes" id="UP000078541">
    <property type="component" value="Unassembled WGS sequence"/>
</dbReference>
<evidence type="ECO:0000313" key="3">
    <source>
        <dbReference type="EMBL" id="KYN30883.1"/>
    </source>
</evidence>
<dbReference type="InterPro" id="IPR007397">
    <property type="entry name" value="F-box-assoc_dom"/>
</dbReference>
<evidence type="ECO:0000259" key="1">
    <source>
        <dbReference type="PROSITE" id="PS50181"/>
    </source>
</evidence>
<feature type="domain" description="FBA" evidence="2">
    <location>
        <begin position="87"/>
        <end position="263"/>
    </location>
</feature>
<gene>
    <name evidence="3" type="ORF">ALC56_14695</name>
</gene>
<dbReference type="GO" id="GO:0031146">
    <property type="term" value="P:SCF-dependent proteasomal ubiquitin-dependent protein catabolic process"/>
    <property type="evidence" value="ECO:0007669"/>
    <property type="project" value="TreeGrafter"/>
</dbReference>
<dbReference type="PANTHER" id="PTHR12125:SF5">
    <property type="entry name" value="F-BOX DOMAIN-CONTAINING PROTEIN"/>
    <property type="match status" value="1"/>
</dbReference>
<dbReference type="STRING" id="34720.A0A195ERN2"/>
<organism evidence="3 4">
    <name type="scientific">Trachymyrmex septentrionalis</name>
    <dbReference type="NCBI Taxonomy" id="34720"/>
    <lineage>
        <taxon>Eukaryota</taxon>
        <taxon>Metazoa</taxon>
        <taxon>Ecdysozoa</taxon>
        <taxon>Arthropoda</taxon>
        <taxon>Hexapoda</taxon>
        <taxon>Insecta</taxon>
        <taxon>Pterygota</taxon>
        <taxon>Neoptera</taxon>
        <taxon>Endopterygota</taxon>
        <taxon>Hymenoptera</taxon>
        <taxon>Apocrita</taxon>
        <taxon>Aculeata</taxon>
        <taxon>Formicoidea</taxon>
        <taxon>Formicidae</taxon>
        <taxon>Myrmicinae</taxon>
        <taxon>Trachymyrmex</taxon>
    </lineage>
</organism>
<dbReference type="InterPro" id="IPR039752">
    <property type="entry name" value="F-box_only"/>
</dbReference>
<dbReference type="InterPro" id="IPR001810">
    <property type="entry name" value="F-box_dom"/>
</dbReference>
<dbReference type="PROSITE" id="PS51114">
    <property type="entry name" value="FBA"/>
    <property type="match status" value="1"/>
</dbReference>
<protein>
    <submittedName>
        <fullName evidence="3">F-box only protein 6</fullName>
    </submittedName>
</protein>
<dbReference type="PROSITE" id="PS50181">
    <property type="entry name" value="FBOX"/>
    <property type="match status" value="1"/>
</dbReference>
<dbReference type="GO" id="GO:0061630">
    <property type="term" value="F:ubiquitin protein ligase activity"/>
    <property type="evidence" value="ECO:0007669"/>
    <property type="project" value="TreeGrafter"/>
</dbReference>
<evidence type="ECO:0000259" key="2">
    <source>
        <dbReference type="PROSITE" id="PS51114"/>
    </source>
</evidence>
<dbReference type="SUPFAM" id="SSF49785">
    <property type="entry name" value="Galactose-binding domain-like"/>
    <property type="match status" value="1"/>
</dbReference>
<feature type="non-terminal residue" evidence="3">
    <location>
        <position position="1"/>
    </location>
</feature>
<dbReference type="SUPFAM" id="SSF81383">
    <property type="entry name" value="F-box domain"/>
    <property type="match status" value="1"/>
</dbReference>
<dbReference type="Pfam" id="PF12937">
    <property type="entry name" value="F-box-like"/>
    <property type="match status" value="1"/>
</dbReference>
<name>A0A195ERN2_9HYME</name>
<dbReference type="EMBL" id="KQ981993">
    <property type="protein sequence ID" value="KYN30883.1"/>
    <property type="molecule type" value="Genomic_DNA"/>
</dbReference>
<accession>A0A195ERN2</accession>
<dbReference type="InterPro" id="IPR036047">
    <property type="entry name" value="F-box-like_dom_sf"/>
</dbReference>
<dbReference type="SMART" id="SM00256">
    <property type="entry name" value="FBOX"/>
    <property type="match status" value="1"/>
</dbReference>
<dbReference type="GO" id="GO:0019005">
    <property type="term" value="C:SCF ubiquitin ligase complex"/>
    <property type="evidence" value="ECO:0007669"/>
    <property type="project" value="TreeGrafter"/>
</dbReference>
<keyword evidence="4" id="KW-1185">Reference proteome</keyword>
<dbReference type="Gene3D" id="1.20.1280.50">
    <property type="match status" value="1"/>
</dbReference>
<dbReference type="GO" id="GO:0005737">
    <property type="term" value="C:cytoplasm"/>
    <property type="evidence" value="ECO:0007669"/>
    <property type="project" value="TreeGrafter"/>
</dbReference>
<dbReference type="SMART" id="SM01198">
    <property type="entry name" value="FBA"/>
    <property type="match status" value="1"/>
</dbReference>
<proteinExistence type="predicted"/>
<dbReference type="PANTHER" id="PTHR12125">
    <property type="entry name" value="F-BOX ONLY PROTEIN 6-LIKE PROTEIN"/>
    <property type="match status" value="1"/>
</dbReference>
<dbReference type="AlphaFoldDB" id="A0A195ERN2"/>
<evidence type="ECO:0000313" key="4">
    <source>
        <dbReference type="Proteomes" id="UP000078541"/>
    </source>
</evidence>
<feature type="domain" description="F-box" evidence="1">
    <location>
        <begin position="29"/>
        <end position="67"/>
    </location>
</feature>
<sequence>IMRQFNDTLSHMMFDVKDCNGLVLCNKFLPVEVLTKIFSYVDYKTMLNCLLVCKHWQMLIYYVWYTKINQIMDKPFPLDDNMPWSVLYLTCKKKPYGRNLLKNHSGAEGIGHWTGLNWFIKTNNYPCKVKRSFCLTESENVQYNPRTQNIDLKEEGIHPYIIDIYRPTIQVSEWINCRADSSSVSYKLTVELIDIHNKQVEKFYTSYDIKKEEQNKWLQFSHTFEGYGVGVRKISFKYGELKGLKMSRTCVSVKIPEKAFVLSKAT</sequence>
<dbReference type="Gene3D" id="2.60.120.260">
    <property type="entry name" value="Galactose-binding domain-like"/>
    <property type="match status" value="1"/>
</dbReference>
<dbReference type="CDD" id="cd09917">
    <property type="entry name" value="F-box_SF"/>
    <property type="match status" value="1"/>
</dbReference>
<dbReference type="GO" id="GO:0006516">
    <property type="term" value="P:glycoprotein catabolic process"/>
    <property type="evidence" value="ECO:0007669"/>
    <property type="project" value="TreeGrafter"/>
</dbReference>
<dbReference type="InterPro" id="IPR008979">
    <property type="entry name" value="Galactose-bd-like_sf"/>
</dbReference>
<dbReference type="GO" id="GO:0036503">
    <property type="term" value="P:ERAD pathway"/>
    <property type="evidence" value="ECO:0007669"/>
    <property type="project" value="TreeGrafter"/>
</dbReference>